<keyword evidence="2" id="KW-0808">Transferase</keyword>
<dbReference type="InterPro" id="IPR002123">
    <property type="entry name" value="Plipid/glycerol_acylTrfase"/>
</dbReference>
<dbReference type="Proteomes" id="UP000051739">
    <property type="component" value="Unassembled WGS sequence"/>
</dbReference>
<name>A0A0R1VEN8_9LACO</name>
<sequence length="257" mass="29873">MNQKTYYYDSLTDDIVESRHQDYQLPSDYQWLPRGLWQSLIRWLVRTGATGFAFIYTRLFCGVKIVNLAKLKPFRQQAYIIYGNHTQPVNDVFMPLLITNPYHFYALAAPANWGIPIIGKLLKYGGAIPTGQTQSQLRSMIDAIDQLMHQAGHLVIYPEAHVWPSYTKIRPFATSSFRFAVSHQVPTFVMTTTYQGKRWTGQPKIVVYLDGPYQAPTNLKTKAQQKWLHDQVSRQMQQRAQLNTYQQFNYQKEDANQ</sequence>
<dbReference type="Pfam" id="PF01553">
    <property type="entry name" value="Acyltransferase"/>
    <property type="match status" value="1"/>
</dbReference>
<dbReference type="EMBL" id="AZFN01000015">
    <property type="protein sequence ID" value="KRM01705.1"/>
    <property type="molecule type" value="Genomic_DNA"/>
</dbReference>
<proteinExistence type="predicted"/>
<dbReference type="GO" id="GO:0016746">
    <property type="term" value="F:acyltransferase activity"/>
    <property type="evidence" value="ECO:0007669"/>
    <property type="project" value="UniProtKB-KW"/>
</dbReference>
<dbReference type="PATRIC" id="fig|1423749.3.peg.503"/>
<organism evidence="2 3">
    <name type="scientific">Limosilactobacillus gastricus DSM 16045</name>
    <dbReference type="NCBI Taxonomy" id="1423749"/>
    <lineage>
        <taxon>Bacteria</taxon>
        <taxon>Bacillati</taxon>
        <taxon>Bacillota</taxon>
        <taxon>Bacilli</taxon>
        <taxon>Lactobacillales</taxon>
        <taxon>Lactobacillaceae</taxon>
        <taxon>Limosilactobacillus</taxon>
    </lineage>
</organism>
<accession>A0A0R1VEN8</accession>
<gene>
    <name evidence="2" type="ORF">FC60_GL000499</name>
</gene>
<dbReference type="RefSeq" id="WP_056937548.1">
    <property type="nucleotide sequence ID" value="NZ_AZFN01000015.1"/>
</dbReference>
<reference evidence="2 3" key="1">
    <citation type="journal article" date="2015" name="Genome Announc.">
        <title>Expanding the biotechnology potential of lactobacilli through comparative genomics of 213 strains and associated genera.</title>
        <authorList>
            <person name="Sun Z."/>
            <person name="Harris H.M."/>
            <person name="McCann A."/>
            <person name="Guo C."/>
            <person name="Argimon S."/>
            <person name="Zhang W."/>
            <person name="Yang X."/>
            <person name="Jeffery I.B."/>
            <person name="Cooney J.C."/>
            <person name="Kagawa T.F."/>
            <person name="Liu W."/>
            <person name="Song Y."/>
            <person name="Salvetti E."/>
            <person name="Wrobel A."/>
            <person name="Rasinkangas P."/>
            <person name="Parkhill J."/>
            <person name="Rea M.C."/>
            <person name="O'Sullivan O."/>
            <person name="Ritari J."/>
            <person name="Douillard F.P."/>
            <person name="Paul Ross R."/>
            <person name="Yang R."/>
            <person name="Briner A.E."/>
            <person name="Felis G.E."/>
            <person name="de Vos W.M."/>
            <person name="Barrangou R."/>
            <person name="Klaenhammer T.R."/>
            <person name="Caufield P.W."/>
            <person name="Cui Y."/>
            <person name="Zhang H."/>
            <person name="O'Toole P.W."/>
        </authorList>
    </citation>
    <scope>NUCLEOTIDE SEQUENCE [LARGE SCALE GENOMIC DNA]</scope>
    <source>
        <strain evidence="2 3">DSM 16045</strain>
    </source>
</reference>
<evidence type="ECO:0000313" key="3">
    <source>
        <dbReference type="Proteomes" id="UP000051739"/>
    </source>
</evidence>
<evidence type="ECO:0000259" key="1">
    <source>
        <dbReference type="SMART" id="SM00563"/>
    </source>
</evidence>
<feature type="domain" description="Phospholipid/glycerol acyltransferase" evidence="1">
    <location>
        <begin position="79"/>
        <end position="195"/>
    </location>
</feature>
<dbReference type="CDD" id="cd07989">
    <property type="entry name" value="LPLAT_AGPAT-like"/>
    <property type="match status" value="1"/>
</dbReference>
<protein>
    <submittedName>
        <fullName evidence="2">Acyltransferase</fullName>
    </submittedName>
</protein>
<keyword evidence="3" id="KW-1185">Reference proteome</keyword>
<comment type="caution">
    <text evidence="2">The sequence shown here is derived from an EMBL/GenBank/DDBJ whole genome shotgun (WGS) entry which is preliminary data.</text>
</comment>
<dbReference type="SMART" id="SM00563">
    <property type="entry name" value="PlsC"/>
    <property type="match status" value="1"/>
</dbReference>
<evidence type="ECO:0000313" key="2">
    <source>
        <dbReference type="EMBL" id="KRM01705.1"/>
    </source>
</evidence>
<keyword evidence="2" id="KW-0012">Acyltransferase</keyword>
<dbReference type="AlphaFoldDB" id="A0A0R1VEN8"/>